<dbReference type="PANTHER" id="PTHR45761:SF1">
    <property type="entry name" value="EXTENDED SYNAPTOTAGMIN-LIKE PROTEIN 2, ISOFORM C"/>
    <property type="match status" value="1"/>
</dbReference>
<dbReference type="InterPro" id="IPR036020">
    <property type="entry name" value="WW_dom_sf"/>
</dbReference>
<dbReference type="EMBL" id="JAOAOG010000327">
    <property type="protein sequence ID" value="KAJ6228468.1"/>
    <property type="molecule type" value="Genomic_DNA"/>
</dbReference>
<dbReference type="InterPro" id="IPR001202">
    <property type="entry name" value="WW_dom"/>
</dbReference>
<comment type="caution">
    <text evidence="4">The sequence shown here is derived from an EMBL/GenBank/DDBJ whole genome shotgun (WGS) entry which is preliminary data.</text>
</comment>
<feature type="domain" description="WW" evidence="3">
    <location>
        <begin position="870"/>
        <end position="903"/>
    </location>
</feature>
<dbReference type="SMART" id="SM00239">
    <property type="entry name" value="C2"/>
    <property type="match status" value="2"/>
</dbReference>
<dbReference type="Proteomes" id="UP001150062">
    <property type="component" value="Unassembled WGS sequence"/>
</dbReference>
<dbReference type="PROSITE" id="PS50020">
    <property type="entry name" value="WW_DOMAIN_2"/>
    <property type="match status" value="1"/>
</dbReference>
<evidence type="ECO:0000259" key="3">
    <source>
        <dbReference type="PROSITE" id="PS50020"/>
    </source>
</evidence>
<evidence type="ECO:0000256" key="1">
    <source>
        <dbReference type="SAM" id="Coils"/>
    </source>
</evidence>
<evidence type="ECO:0000313" key="4">
    <source>
        <dbReference type="EMBL" id="KAJ6228468.1"/>
    </source>
</evidence>
<organism evidence="4 5">
    <name type="scientific">Anaeramoeba flamelloides</name>
    <dbReference type="NCBI Taxonomy" id="1746091"/>
    <lineage>
        <taxon>Eukaryota</taxon>
        <taxon>Metamonada</taxon>
        <taxon>Anaeramoebidae</taxon>
        <taxon>Anaeramoeba</taxon>
    </lineage>
</organism>
<proteinExistence type="predicted"/>
<feature type="coiled-coil region" evidence="1">
    <location>
        <begin position="399"/>
        <end position="475"/>
    </location>
</feature>
<dbReference type="SUPFAM" id="SSF49562">
    <property type="entry name" value="C2 domain (Calcium/lipid-binding domain, CaLB)"/>
    <property type="match status" value="2"/>
</dbReference>
<reference evidence="4" key="1">
    <citation type="submission" date="2022-08" db="EMBL/GenBank/DDBJ databases">
        <title>Novel sulfate-reducing endosymbionts in the free-living metamonad Anaeramoeba.</title>
        <authorList>
            <person name="Jerlstrom-Hultqvist J."/>
            <person name="Cepicka I."/>
            <person name="Gallot-Lavallee L."/>
            <person name="Salas-Leiva D."/>
            <person name="Curtis B.A."/>
            <person name="Zahonova K."/>
            <person name="Pipaliya S."/>
            <person name="Dacks J."/>
            <person name="Roger A.J."/>
        </authorList>
    </citation>
    <scope>NUCLEOTIDE SEQUENCE</scope>
    <source>
        <strain evidence="4">Schooner1</strain>
    </source>
</reference>
<name>A0ABQ8XA32_9EUKA</name>
<gene>
    <name evidence="4" type="ORF">M0813_08819</name>
</gene>
<sequence length="904" mass="104152">MTHYFEVTLTNFKGHNLLACDRSGTSDPYLIINFDGTQKFKSKVIKKTLNPTWKNFSVRLSYETRMYDRMVSKYLTVNVYDRDHFGSDDPMGMMKIDLWSLATGPTHIDHLLREKGKGAGRLEFDVVMDNICEVDLSLSNVSVLNVFGKNQNGTSDVYLEYYFAEEYSLPEEVMKTTVIRGTNNPVWKARLPNLIFKTTLKNLLNGTVKILLKHQVQKSEDLVIGEADLSFRELCQKIEKNMKILVELKFFDAGNSTGTLKCDAELANVPIFSQLLGGKYTENGVNGGSLLFPNLFAPKDFPEKGQGGPPKLNPKSRLKIFALDNRQKVHINLQKVAMKGFLNQVKTGQTKHLPLKNKIQSSPQLRNPKLSSISNKMMSLSLQNLEIIPKVNSTNQSINQNQLQQIKQTKQNLSNQNINQNQTQQIQTQQIQQQQTQQQQIQQIQQQQTQQIQQLQQQQQQQQQQNLTNQNINQNQTQQIQTQQTQQQQIQQIQQPQKQQIQQPPTQSIQQIQQNLTNQNINQNQTQPIQTQQTQQQQKQQIQQQQQQQTQQPPTQNIQQIQQNLTNQNINQNQTQPIQTQQTQQQQKQQIQTQQIQQPPTQNIQQTQQNLTNQNINQNYGINQGMKMNQNQGINQGMNMNQNYGMNRGMNMKQNQGINRGMNMNQNRGMNQGMNYSSMPNMRSIGGMNQNYGMNQGMKMNQNQGMNQGMNMNQNYGMNRGMNMNQNQGINRGMNMNQKINQRTHNYSSMPNMRSIASRGHMNQNYGMNQGMKMNQSQRMNMNNQPQVTLNTVLQTFVQNKGMQKVVNPNIQNNNIYQTLNRGNGGNNFNGGMSGMRSSNTAINSFKNLSLMNRMSPQVNKTSQIYEKYQQLPTGWEKCFTNDGRVYYKDHKTKTTHWNLPRNF</sequence>
<dbReference type="InterPro" id="IPR000008">
    <property type="entry name" value="C2_dom"/>
</dbReference>
<dbReference type="Pfam" id="PF00168">
    <property type="entry name" value="C2"/>
    <property type="match status" value="2"/>
</dbReference>
<dbReference type="Gene3D" id="2.20.70.10">
    <property type="match status" value="1"/>
</dbReference>
<dbReference type="Gene3D" id="2.60.40.150">
    <property type="entry name" value="C2 domain"/>
    <property type="match status" value="2"/>
</dbReference>
<dbReference type="CDD" id="cd00030">
    <property type="entry name" value="C2"/>
    <property type="match status" value="1"/>
</dbReference>
<dbReference type="PROSITE" id="PS50004">
    <property type="entry name" value="C2"/>
    <property type="match status" value="2"/>
</dbReference>
<dbReference type="Pfam" id="PF00397">
    <property type="entry name" value="WW"/>
    <property type="match status" value="1"/>
</dbReference>
<accession>A0ABQ8XA32</accession>
<dbReference type="InterPro" id="IPR035892">
    <property type="entry name" value="C2_domain_sf"/>
</dbReference>
<dbReference type="CDD" id="cd00201">
    <property type="entry name" value="WW"/>
    <property type="match status" value="1"/>
</dbReference>
<keyword evidence="5" id="KW-1185">Reference proteome</keyword>
<dbReference type="SUPFAM" id="SSF51045">
    <property type="entry name" value="WW domain"/>
    <property type="match status" value="1"/>
</dbReference>
<feature type="domain" description="C2" evidence="2">
    <location>
        <begin position="1"/>
        <end position="112"/>
    </location>
</feature>
<dbReference type="PANTHER" id="PTHR45761">
    <property type="entry name" value="EXTENDED SYNAPTOTAGMIN-LIKE PROTEIN 2, ISOFORM C"/>
    <property type="match status" value="1"/>
</dbReference>
<dbReference type="SMART" id="SM00456">
    <property type="entry name" value="WW"/>
    <property type="match status" value="1"/>
</dbReference>
<keyword evidence="1" id="KW-0175">Coiled coil</keyword>
<evidence type="ECO:0000259" key="2">
    <source>
        <dbReference type="PROSITE" id="PS50004"/>
    </source>
</evidence>
<dbReference type="InterPro" id="IPR051634">
    <property type="entry name" value="Extended_Synaptotagmin"/>
</dbReference>
<evidence type="ECO:0000313" key="5">
    <source>
        <dbReference type="Proteomes" id="UP001150062"/>
    </source>
</evidence>
<protein>
    <submittedName>
        <fullName evidence="4">Tricalbin-1-related</fullName>
    </submittedName>
</protein>
<feature type="domain" description="C2" evidence="2">
    <location>
        <begin position="116"/>
        <end position="245"/>
    </location>
</feature>